<dbReference type="InterPro" id="IPR004843">
    <property type="entry name" value="Calcineurin-like_PHP"/>
</dbReference>
<dbReference type="EMBL" id="HBFQ01019687">
    <property type="protein sequence ID" value="CAD8839470.1"/>
    <property type="molecule type" value="Transcribed_RNA"/>
</dbReference>
<dbReference type="SUPFAM" id="SSF56300">
    <property type="entry name" value="Metallo-dependent phosphatases"/>
    <property type="match status" value="1"/>
</dbReference>
<dbReference type="GO" id="GO:0003993">
    <property type="term" value="F:acid phosphatase activity"/>
    <property type="evidence" value="ECO:0007669"/>
    <property type="project" value="InterPro"/>
</dbReference>
<sequence>MEVEQVHVQITGETRVVVSWASRVGTVSDLEIEERLAGKERSWDTVPGTLRTVSPAVTNYSIQCGNLSAGKCNVTSTYTSPVLLHADLAVRPAVWYRYRIGGGGWRHFRSLPEVGSNVRVAVVGDLGQTPASAQTCASLRRAHLEQSFDAAILVGDFSYADGNATRWDTFMQMFDVEGCSDIPWVAVPGNHEIEPDELSRQPFTPFRARWRTPEAAPGEVDAFTSNELDWIHYDMPDLRYDFGGSFFSVRIGRMHLVVLNAYTWSGESSNQFQWLRAELMRVDRKKTPLLAVAVHAPWYHSNAKHEMGREVASTKLQLVAEPLLTEAKVDVVFSGHVHAYERSQLIRGVEYIVVGHGGNFEGLAEDWVFSSRSAFRSSDHHGWGEISLTDSYSWRARRSSDDTVVDSVDRIPSARLEELEPPSSWHVRIAVIGFFLGIICSLLTIYATRRYHRRKRLDLAPATRLPPKDEEEASCYGHRQGRGSN</sequence>
<keyword evidence="2" id="KW-0325">Glycoprotein</keyword>
<gene>
    <name evidence="6" type="ORF">NSCI0253_LOCUS13818</name>
</gene>
<evidence type="ECO:0008006" key="7">
    <source>
        <dbReference type="Google" id="ProtNLM"/>
    </source>
</evidence>
<dbReference type="Pfam" id="PF00149">
    <property type="entry name" value="Metallophos"/>
    <property type="match status" value="1"/>
</dbReference>
<dbReference type="Gene3D" id="3.60.21.10">
    <property type="match status" value="1"/>
</dbReference>
<keyword evidence="3" id="KW-0472">Membrane</keyword>
<proteinExistence type="predicted"/>
<feature type="domain" description="Purple acid phosphatase C-terminal" evidence="5">
    <location>
        <begin position="351"/>
        <end position="407"/>
    </location>
</feature>
<keyword evidence="1" id="KW-0732">Signal</keyword>
<evidence type="ECO:0000256" key="1">
    <source>
        <dbReference type="ARBA" id="ARBA00022729"/>
    </source>
</evidence>
<evidence type="ECO:0000256" key="3">
    <source>
        <dbReference type="SAM" id="Phobius"/>
    </source>
</evidence>
<evidence type="ECO:0000259" key="5">
    <source>
        <dbReference type="Pfam" id="PF14008"/>
    </source>
</evidence>
<feature type="transmembrane region" description="Helical" evidence="3">
    <location>
        <begin position="425"/>
        <end position="447"/>
    </location>
</feature>
<evidence type="ECO:0000313" key="6">
    <source>
        <dbReference type="EMBL" id="CAD8839470.1"/>
    </source>
</evidence>
<evidence type="ECO:0000256" key="2">
    <source>
        <dbReference type="ARBA" id="ARBA00023180"/>
    </source>
</evidence>
<evidence type="ECO:0000259" key="4">
    <source>
        <dbReference type="Pfam" id="PF00149"/>
    </source>
</evidence>
<keyword evidence="3" id="KW-1133">Transmembrane helix</keyword>
<dbReference type="PANTHER" id="PTHR22953:SF153">
    <property type="entry name" value="PURPLE ACID PHOSPHATASE"/>
    <property type="match status" value="1"/>
</dbReference>
<protein>
    <recommendedName>
        <fullName evidence="7">Purple acid phosphatase</fullName>
    </recommendedName>
</protein>
<dbReference type="InterPro" id="IPR041792">
    <property type="entry name" value="MPP_PAP"/>
</dbReference>
<reference evidence="6" key="1">
    <citation type="submission" date="2021-01" db="EMBL/GenBank/DDBJ databases">
        <authorList>
            <person name="Corre E."/>
            <person name="Pelletier E."/>
            <person name="Niang G."/>
            <person name="Scheremetjew M."/>
            <person name="Finn R."/>
            <person name="Kale V."/>
            <person name="Holt S."/>
            <person name="Cochrane G."/>
            <person name="Meng A."/>
            <person name="Brown T."/>
            <person name="Cohen L."/>
        </authorList>
    </citation>
    <scope>NUCLEOTIDE SEQUENCE</scope>
</reference>
<dbReference type="InterPro" id="IPR025733">
    <property type="entry name" value="PAPs_C"/>
</dbReference>
<dbReference type="CDD" id="cd00839">
    <property type="entry name" value="MPP_PAPs"/>
    <property type="match status" value="1"/>
</dbReference>
<feature type="domain" description="Calcineurin-like phosphoesterase" evidence="4">
    <location>
        <begin position="119"/>
        <end position="340"/>
    </location>
</feature>
<dbReference type="InterPro" id="IPR029052">
    <property type="entry name" value="Metallo-depent_PP-like"/>
</dbReference>
<dbReference type="PANTHER" id="PTHR22953">
    <property type="entry name" value="ACID PHOSPHATASE RELATED"/>
    <property type="match status" value="1"/>
</dbReference>
<name>A0A7S1F2W9_NOCSC</name>
<dbReference type="Pfam" id="PF14008">
    <property type="entry name" value="Metallophos_C"/>
    <property type="match status" value="1"/>
</dbReference>
<dbReference type="InterPro" id="IPR039331">
    <property type="entry name" value="PAPs-like"/>
</dbReference>
<keyword evidence="3" id="KW-0812">Transmembrane</keyword>
<organism evidence="6">
    <name type="scientific">Noctiluca scintillans</name>
    <name type="common">Sea sparkle</name>
    <name type="synonym">Red tide dinoflagellate</name>
    <dbReference type="NCBI Taxonomy" id="2966"/>
    <lineage>
        <taxon>Eukaryota</taxon>
        <taxon>Sar</taxon>
        <taxon>Alveolata</taxon>
        <taxon>Dinophyceae</taxon>
        <taxon>Noctilucales</taxon>
        <taxon>Noctilucaceae</taxon>
        <taxon>Noctiluca</taxon>
    </lineage>
</organism>
<dbReference type="AlphaFoldDB" id="A0A7S1F2W9"/>
<accession>A0A7S1F2W9</accession>